<organism evidence="1 2">
    <name type="scientific">Porites lobata</name>
    <dbReference type="NCBI Taxonomy" id="104759"/>
    <lineage>
        <taxon>Eukaryota</taxon>
        <taxon>Metazoa</taxon>
        <taxon>Cnidaria</taxon>
        <taxon>Anthozoa</taxon>
        <taxon>Hexacorallia</taxon>
        <taxon>Scleractinia</taxon>
        <taxon>Fungiina</taxon>
        <taxon>Poritidae</taxon>
        <taxon>Porites</taxon>
    </lineage>
</organism>
<evidence type="ECO:0000313" key="2">
    <source>
        <dbReference type="Proteomes" id="UP001159405"/>
    </source>
</evidence>
<proteinExistence type="predicted"/>
<protein>
    <submittedName>
        <fullName evidence="1">Uncharacterized protein</fullName>
    </submittedName>
</protein>
<sequence length="222" mass="25094">MAANSRTRSMSRKFFLLRWIDNLRVPTPRNESALERSGRVKDVIFANNSTNARIKELLLHAFSDHLDADDLPSILAFRWRCKDEGDTVDRADNEDPNTMAGWITCTVYDGIVKTAILGYPCSEQASWERDAVQVGEINEEANSLYGAELDACSYGSSFDLRLMEELLQLNGVTQRLLPLCLAPSQVRLQSHYDSTPVCILRYRPTKEAAEILRELMSECSDV</sequence>
<gene>
    <name evidence="1" type="ORF">PLOB_00050199</name>
</gene>
<evidence type="ECO:0000313" key="1">
    <source>
        <dbReference type="EMBL" id="CAH3154833.1"/>
    </source>
</evidence>
<accession>A0ABN8Q0P9</accession>
<name>A0ABN8Q0P9_9CNID</name>
<dbReference type="EMBL" id="CALNXK010000099">
    <property type="protein sequence ID" value="CAH3154833.1"/>
    <property type="molecule type" value="Genomic_DNA"/>
</dbReference>
<comment type="caution">
    <text evidence="1">The sequence shown here is derived from an EMBL/GenBank/DDBJ whole genome shotgun (WGS) entry which is preliminary data.</text>
</comment>
<dbReference type="Proteomes" id="UP001159405">
    <property type="component" value="Unassembled WGS sequence"/>
</dbReference>
<keyword evidence="2" id="KW-1185">Reference proteome</keyword>
<reference evidence="1 2" key="1">
    <citation type="submission" date="2022-05" db="EMBL/GenBank/DDBJ databases">
        <authorList>
            <consortium name="Genoscope - CEA"/>
            <person name="William W."/>
        </authorList>
    </citation>
    <scope>NUCLEOTIDE SEQUENCE [LARGE SCALE GENOMIC DNA]</scope>
</reference>